<dbReference type="Proteomes" id="UP000321393">
    <property type="component" value="Unassembled WGS sequence"/>
</dbReference>
<feature type="signal peptide" evidence="1">
    <location>
        <begin position="1"/>
        <end position="18"/>
    </location>
</feature>
<proteinExistence type="predicted"/>
<evidence type="ECO:0000313" key="2">
    <source>
        <dbReference type="EMBL" id="KAA0063864.1"/>
    </source>
</evidence>
<evidence type="ECO:0000256" key="1">
    <source>
        <dbReference type="SAM" id="SignalP"/>
    </source>
</evidence>
<accession>A0A5A7V9G1</accession>
<dbReference type="Gene3D" id="2.40.70.10">
    <property type="entry name" value="Acid Proteases"/>
    <property type="match status" value="1"/>
</dbReference>
<comment type="caution">
    <text evidence="2">The sequence shown here is derived from an EMBL/GenBank/DDBJ whole genome shotgun (WGS) entry which is preliminary data.</text>
</comment>
<dbReference type="AlphaFoldDB" id="A0A5A7V9G1"/>
<sequence>MLMMWLSALAFRFRDVEATQVMFAPRKARIKEKRELMSFIRNEEEGTEGEEMAVELEEEVVELKNLEVPVEIEIELKTIMALVEELSIMIERDTTFGVTIGDGTGRRGKGLCKCVELKLPELMIIADFLVVKLGKVDFILGMQCLCTTGFMGVHWLSLTMILMVGKKQITLKGDLSLIKVECSLKTIQKTWEEEDGGFLLEL</sequence>
<name>A0A5A7V9G1_CUCMM</name>
<dbReference type="OrthoDB" id="1933597at2759"/>
<organism evidence="2 3">
    <name type="scientific">Cucumis melo var. makuwa</name>
    <name type="common">Oriental melon</name>
    <dbReference type="NCBI Taxonomy" id="1194695"/>
    <lineage>
        <taxon>Eukaryota</taxon>
        <taxon>Viridiplantae</taxon>
        <taxon>Streptophyta</taxon>
        <taxon>Embryophyta</taxon>
        <taxon>Tracheophyta</taxon>
        <taxon>Spermatophyta</taxon>
        <taxon>Magnoliopsida</taxon>
        <taxon>eudicotyledons</taxon>
        <taxon>Gunneridae</taxon>
        <taxon>Pentapetalae</taxon>
        <taxon>rosids</taxon>
        <taxon>fabids</taxon>
        <taxon>Cucurbitales</taxon>
        <taxon>Cucurbitaceae</taxon>
        <taxon>Benincaseae</taxon>
        <taxon>Cucumis</taxon>
    </lineage>
</organism>
<gene>
    <name evidence="2" type="ORF">E6C27_scaffold855G00030</name>
</gene>
<protein>
    <submittedName>
        <fullName evidence="2">Ty3-gypsy retrotransposon protein</fullName>
    </submittedName>
</protein>
<reference evidence="2 3" key="1">
    <citation type="submission" date="2019-08" db="EMBL/GenBank/DDBJ databases">
        <title>Draft genome sequences of two oriental melons (Cucumis melo L. var makuwa).</title>
        <authorList>
            <person name="Kwon S.-Y."/>
        </authorList>
    </citation>
    <scope>NUCLEOTIDE SEQUENCE [LARGE SCALE GENOMIC DNA]</scope>
    <source>
        <strain evidence="3">cv. SW 3</strain>
        <tissue evidence="2">Leaf</tissue>
    </source>
</reference>
<dbReference type="EMBL" id="SSTE01002208">
    <property type="protein sequence ID" value="KAA0063864.1"/>
    <property type="molecule type" value="Genomic_DNA"/>
</dbReference>
<keyword evidence="1" id="KW-0732">Signal</keyword>
<evidence type="ECO:0000313" key="3">
    <source>
        <dbReference type="Proteomes" id="UP000321393"/>
    </source>
</evidence>
<feature type="chain" id="PRO_5023033749" evidence="1">
    <location>
        <begin position="19"/>
        <end position="202"/>
    </location>
</feature>
<dbReference type="InterPro" id="IPR021109">
    <property type="entry name" value="Peptidase_aspartic_dom_sf"/>
</dbReference>